<dbReference type="EMBL" id="QKWP01000086">
    <property type="protein sequence ID" value="RIB27812.1"/>
    <property type="molecule type" value="Genomic_DNA"/>
</dbReference>
<protein>
    <submittedName>
        <fullName evidence="1">Uncharacterized protein</fullName>
    </submittedName>
</protein>
<proteinExistence type="predicted"/>
<dbReference type="Proteomes" id="UP000266673">
    <property type="component" value="Unassembled WGS sequence"/>
</dbReference>
<comment type="caution">
    <text evidence="1">The sequence shown here is derived from an EMBL/GenBank/DDBJ whole genome shotgun (WGS) entry which is preliminary data.</text>
</comment>
<dbReference type="AlphaFoldDB" id="A0A397W193"/>
<sequence length="71" mass="8195">MGKLTESLADFHKSKEIKPNDITTLKNYEAAHYNFTRLNKSLEIKQSNEWEMIVESTICHMLCTGIVLHTV</sequence>
<reference evidence="1 2" key="1">
    <citation type="submission" date="2018-06" db="EMBL/GenBank/DDBJ databases">
        <title>Comparative genomics reveals the genomic features of Rhizophagus irregularis, R. cerebriforme, R. diaphanum and Gigaspora rosea, and their symbiotic lifestyle signature.</title>
        <authorList>
            <person name="Morin E."/>
            <person name="San Clemente H."/>
            <person name="Chen E.C.H."/>
            <person name="De La Providencia I."/>
            <person name="Hainaut M."/>
            <person name="Kuo A."/>
            <person name="Kohler A."/>
            <person name="Murat C."/>
            <person name="Tang N."/>
            <person name="Roy S."/>
            <person name="Loubradou J."/>
            <person name="Henrissat B."/>
            <person name="Grigoriev I.V."/>
            <person name="Corradi N."/>
            <person name="Roux C."/>
            <person name="Martin F.M."/>
        </authorList>
    </citation>
    <scope>NUCLEOTIDE SEQUENCE [LARGE SCALE GENOMIC DNA]</scope>
    <source>
        <strain evidence="1 2">DAOM 194757</strain>
    </source>
</reference>
<dbReference type="OrthoDB" id="1926212at2759"/>
<keyword evidence="2" id="KW-1185">Reference proteome</keyword>
<name>A0A397W193_9GLOM</name>
<evidence type="ECO:0000313" key="1">
    <source>
        <dbReference type="EMBL" id="RIB27812.1"/>
    </source>
</evidence>
<accession>A0A397W193</accession>
<organism evidence="1 2">
    <name type="scientific">Gigaspora rosea</name>
    <dbReference type="NCBI Taxonomy" id="44941"/>
    <lineage>
        <taxon>Eukaryota</taxon>
        <taxon>Fungi</taxon>
        <taxon>Fungi incertae sedis</taxon>
        <taxon>Mucoromycota</taxon>
        <taxon>Glomeromycotina</taxon>
        <taxon>Glomeromycetes</taxon>
        <taxon>Diversisporales</taxon>
        <taxon>Gigasporaceae</taxon>
        <taxon>Gigaspora</taxon>
    </lineage>
</organism>
<evidence type="ECO:0000313" key="2">
    <source>
        <dbReference type="Proteomes" id="UP000266673"/>
    </source>
</evidence>
<gene>
    <name evidence="1" type="ORF">C2G38_2060933</name>
</gene>